<comment type="caution">
    <text evidence="2">The sequence shown here is derived from an EMBL/GenBank/DDBJ whole genome shotgun (WGS) entry which is preliminary data.</text>
</comment>
<reference evidence="3" key="1">
    <citation type="submission" date="2019-06" db="EMBL/GenBank/DDBJ databases">
        <authorList>
            <person name="Broberg M."/>
        </authorList>
    </citation>
    <scope>NUCLEOTIDE SEQUENCE [LARGE SCALE GENOMIC DNA]</scope>
</reference>
<protein>
    <submittedName>
        <fullName evidence="2">Uncharacterized protein</fullName>
    </submittedName>
</protein>
<proteinExistence type="predicted"/>
<sequence length="137" mass="14533">MVAPTERLSAEGQLISCINAIAAAPVYLMARVRGRAPISEALATLAAVNPEAARSLLDALHSHPVATVPDPSFRIFPVLGASPIREPTASATSYNDTIQPETVAVQSEDVTMQSDKEDTESELKFPGADDPLSDIDY</sequence>
<name>A0A9N9ZHJ7_9HYPO</name>
<evidence type="ECO:0000313" key="3">
    <source>
        <dbReference type="Proteomes" id="UP000775872"/>
    </source>
</evidence>
<dbReference type="OrthoDB" id="5152882at2759"/>
<evidence type="ECO:0000313" key="2">
    <source>
        <dbReference type="EMBL" id="CAH0055483.1"/>
    </source>
</evidence>
<feature type="compositionally biased region" description="Polar residues" evidence="1">
    <location>
        <begin position="89"/>
        <end position="113"/>
    </location>
</feature>
<keyword evidence="3" id="KW-1185">Reference proteome</keyword>
<feature type="region of interest" description="Disordered" evidence="1">
    <location>
        <begin position="87"/>
        <end position="137"/>
    </location>
</feature>
<dbReference type="EMBL" id="CABFOC020000057">
    <property type="protein sequence ID" value="CAH0055483.1"/>
    <property type="molecule type" value="Genomic_DNA"/>
</dbReference>
<accession>A0A9N9ZHJ7</accession>
<dbReference type="Proteomes" id="UP000775872">
    <property type="component" value="Unassembled WGS sequence"/>
</dbReference>
<dbReference type="AlphaFoldDB" id="A0A9N9ZHJ7"/>
<evidence type="ECO:0000256" key="1">
    <source>
        <dbReference type="SAM" id="MobiDB-lite"/>
    </source>
</evidence>
<reference evidence="2 3" key="2">
    <citation type="submission" date="2021-10" db="EMBL/GenBank/DDBJ databases">
        <authorList>
            <person name="Piombo E."/>
        </authorList>
    </citation>
    <scope>NUCLEOTIDE SEQUENCE [LARGE SCALE GENOMIC DNA]</scope>
</reference>
<gene>
    <name evidence="2" type="ORF">CSOL1703_00017587</name>
</gene>
<organism evidence="2 3">
    <name type="scientific">Clonostachys solani</name>
    <dbReference type="NCBI Taxonomy" id="160281"/>
    <lineage>
        <taxon>Eukaryota</taxon>
        <taxon>Fungi</taxon>
        <taxon>Dikarya</taxon>
        <taxon>Ascomycota</taxon>
        <taxon>Pezizomycotina</taxon>
        <taxon>Sordariomycetes</taxon>
        <taxon>Hypocreomycetidae</taxon>
        <taxon>Hypocreales</taxon>
        <taxon>Bionectriaceae</taxon>
        <taxon>Clonostachys</taxon>
    </lineage>
</organism>